<evidence type="ECO:0000313" key="2">
    <source>
        <dbReference type="Proteomes" id="UP000671852"/>
    </source>
</evidence>
<protein>
    <submittedName>
        <fullName evidence="1">Uncharacterized protein</fullName>
    </submittedName>
</protein>
<dbReference type="AlphaFoldDB" id="A0A975AZ76"/>
<sequence length="471" mass="56472">MNYLDLENELQKVEYKDNQNKIELLNFTSENQLTITKNLQKLKELYNCINLNQNYNFSNFEDDDMFFFRYFPKIPHRDDERYKTIKKYACKFNASNKTDKFCTEQYNCLIFELAARVPKNVQAVEEAVALYEKNESQLHLFYDLVFYKDIALEKNNREKLTKEEESELFLIASQLNDKVKNLQLVRYQYYSYERDKFQHWSINHKIYEIVNLMVECFSLPVKEEVNVIGETDTETLQFKTKKSYYYDIDRSNQSNHEGYYFQNDNHFIKTINFTQTYYLEHINKLNDFSYLVQSIPLAKPFDLGFMNYEDNLAYFNLHSGNMTKTLLPIYYYPDISSESMVNVQINASSGNTNAIELFDKLYTSLKGSKKLELANETRIFDTLFFYNKTGTAIAEDLFYYDYFYYREEQQKHIVEYLNHILQLKPATFKKVFKKNTDKATRNEMIQEDSEILEDAIRKKIKIIKDTLQKNQ</sequence>
<proteinExistence type="predicted"/>
<gene>
    <name evidence="1" type="ORF">GJV85_03465</name>
</gene>
<dbReference type="RefSeq" id="WP_207562481.1">
    <property type="nucleotide sequence ID" value="NZ_CP046072.1"/>
</dbReference>
<dbReference type="Proteomes" id="UP000671852">
    <property type="component" value="Chromosome"/>
</dbReference>
<name>A0A975AZ76_9BACT</name>
<reference evidence="1" key="2">
    <citation type="submission" date="2021-04" db="EMBL/GenBank/DDBJ databases">
        <title>Isolation and characterization of a novel species of the genus Sulfurimonas.</title>
        <authorList>
            <person name="Fukui M."/>
        </authorList>
    </citation>
    <scope>NUCLEOTIDE SEQUENCE</scope>
    <source>
        <strain evidence="1">H1576</strain>
    </source>
</reference>
<reference evidence="1" key="1">
    <citation type="submission" date="2019-11" db="EMBL/GenBank/DDBJ databases">
        <authorList>
            <person name="Kojima H."/>
        </authorList>
    </citation>
    <scope>NUCLEOTIDE SEQUENCE</scope>
    <source>
        <strain evidence="1">H1576</strain>
    </source>
</reference>
<accession>A0A975AZ76</accession>
<dbReference type="EMBL" id="CP046072">
    <property type="protein sequence ID" value="QSZ41208.1"/>
    <property type="molecule type" value="Genomic_DNA"/>
</dbReference>
<organism evidence="1 2">
    <name type="scientific">Sulfurimonas aquatica</name>
    <dbReference type="NCBI Taxonomy" id="2672570"/>
    <lineage>
        <taxon>Bacteria</taxon>
        <taxon>Pseudomonadati</taxon>
        <taxon>Campylobacterota</taxon>
        <taxon>Epsilonproteobacteria</taxon>
        <taxon>Campylobacterales</taxon>
        <taxon>Sulfurimonadaceae</taxon>
        <taxon>Sulfurimonas</taxon>
    </lineage>
</organism>
<evidence type="ECO:0000313" key="1">
    <source>
        <dbReference type="EMBL" id="QSZ41208.1"/>
    </source>
</evidence>
<dbReference type="KEGG" id="saqt:GJV85_03465"/>
<keyword evidence="2" id="KW-1185">Reference proteome</keyword>